<feature type="compositionally biased region" description="Polar residues" evidence="1">
    <location>
        <begin position="1194"/>
        <end position="1208"/>
    </location>
</feature>
<evidence type="ECO:0000256" key="2">
    <source>
        <dbReference type="SAM" id="SignalP"/>
    </source>
</evidence>
<keyword evidence="2" id="KW-0732">Signal</keyword>
<feature type="region of interest" description="Disordered" evidence="1">
    <location>
        <begin position="653"/>
        <end position="676"/>
    </location>
</feature>
<feature type="chain" id="PRO_5045907899" evidence="2">
    <location>
        <begin position="18"/>
        <end position="1940"/>
    </location>
</feature>
<protein>
    <submittedName>
        <fullName evidence="3">Uncharacterized protein</fullName>
    </submittedName>
</protein>
<dbReference type="EMBL" id="JAHIBW010000007">
    <property type="protein sequence ID" value="KAG7309430.1"/>
    <property type="molecule type" value="Genomic_DNA"/>
</dbReference>
<proteinExistence type="predicted"/>
<feature type="region of interest" description="Disordered" evidence="1">
    <location>
        <begin position="1343"/>
        <end position="1372"/>
    </location>
</feature>
<feature type="region of interest" description="Disordered" evidence="1">
    <location>
        <begin position="938"/>
        <end position="961"/>
    </location>
</feature>
<feature type="region of interest" description="Disordered" evidence="1">
    <location>
        <begin position="1180"/>
        <end position="1208"/>
    </location>
</feature>
<name>A0ABQ7QWK2_PLUXY</name>
<keyword evidence="4" id="KW-1185">Reference proteome</keyword>
<feature type="signal peptide" evidence="2">
    <location>
        <begin position="1"/>
        <end position="17"/>
    </location>
</feature>
<evidence type="ECO:0000313" key="4">
    <source>
        <dbReference type="Proteomes" id="UP000823941"/>
    </source>
</evidence>
<evidence type="ECO:0000256" key="1">
    <source>
        <dbReference type="SAM" id="MobiDB-lite"/>
    </source>
</evidence>
<evidence type="ECO:0000313" key="3">
    <source>
        <dbReference type="EMBL" id="KAG7309430.1"/>
    </source>
</evidence>
<sequence>MYFLIIYFINTIYLLSAMVVAKGKFGSNSTVNKQTITIFNLDNPVYQKLNAEVSETFKLEDIITKVEDIYEDETTTSEISESDMKSYSSSKFNDDSPDNEILTEGRKSSWNGNYRISDEVDTEKPIFNNKKKMNKFKPFSLGPQLHNETVQIEKRQVDDDDHDDVSSLEKIEDADDSGEIEFVEPKEALLDSLGVPENKSPDQEVSIPEELSNNEDINFVEKSADIERNIADIQEQIPQENNEFKILYGNAVIEPTQPTYGFIPNAIEFNTAESIITSTEEKTETVRELKVTAATTIKETVNIINDAEDVGNIMNLKIAETSTRRNNWRKFNDSSWKPNRYLKKALLHKLNRNKTSTYKDVNVKPSASPAHPKKALFYAKVNKYTPSDDDDDDDDDDVKIRITKQDKHRHLDELYVEEDATTKNEMLNISGVPNIGQESTKKDSYIMKLISNVDRQRAVTRTTEAATVEDISEHHSALDKLIHLERKYEEAITSTTVKPPVTKSSERKSKYSKKGVIYKHYEYTTPETNDNTDLDTEVEVKPLQHPRPKDSKAGFFKSFPMKYTVSDDDEPTINQMKKTEDASDYFDYQQTVINPNRTITYDQDFSHGETTTRYIIPNRTKSDDHDFEHDETTTQFTRTFSKIIQNINHNETTQHPTVKPTRVRHKPSRPRHKYDTTTQMKWRSDFTKKKQDVLENSTIGNINTLKNHDFLRSKLNLPFYEREDQMIEEMFSTDRVVGRKRTKTVSVDAKRFSMPDNFANWKPEPKIANFVTKNKNYHSVSPENRRKLTSPIVVPTRTPIADNIVTVADRQTTTIHPKTIEPVVEITETRNLIIPTRTRTKKIFKKKHHYALPRIKIVTITPIKIPNRTKTLEYYIIPNVTATSSMYSKTAFSKDIAKSSQTNIMIPTRIRTKSVAKKFSQFLPSTIKTRKETGTTQHYTVPNRTKPMDDQHFNEDESTSQLTGTFSKVINKKSHLLTSRKPNKARTSLQYAIIPNRTEPIIVDYSNGRATKHTRTFNFSRIPKKSHLLTSVSRTKVRTSLQYAMVPNRADPIIYDQNYNSEGSALAEYTTGNLSEVTKKSLHQTSRSSNKAKSKISLTLLLPTITRTAKQHYSNNGEPTLHATKFSRIAKKLHRLTSRLPTKGKVSRKSSLQNKIFPPRTLTILDQHYITEKITTSTRKTSKMSKYTHGPFISTKQTTRGAKQQHKNLPTITRTKEISSTDYKSRYLSTRLYDFVTEATLLPKRKPYKTSHVMQYETIQTKSTIEEPPTYITLTLTEDYKTRDDVTTTEAFTEISEEYFNITYTIPTRTIGVIDQYTFILKPTKMSIVPQRTTGKLNNIKRNFGSKSKVRPNKNGLMKSKSHTNLDYNKTPGTIRTQNHFTKKFGLTRTSYQQALTRDRHKYKIGLTRPSEGQEIGPTRSTINAEYHYPTRTIDPQEYYTKTFGPTRLEPIRWTKKLYNGPTRTHMPEEESILHKIFKTTRTYYHADTKKLNDYLGYYTNIPRRKYKHKTDKHTFHDIPSKRSSSWTNMLAEHKTNDDSHDYSQREEKTEQQKPNSDKEEDSDSGEKNTNLDKYENSDTGAQNPHLDKGENSNRGEQNLNLDKGDNSDDTDTGETPNLNKEEQKSISPPIEQEEYKATAVQPEERANKFRLTRTTYKFKIVPTRTRQQHFRIMEGGHRPLNKNIQLNLDSSEERAFLFDNRNSILANSVKNEKKLKEIPVSFGKTRVMDDLESIEDVKFEFENVTEAPADYEIGRVTQIVSEATEEPDSYESLMKRINVLTPYPDAPALQSTKLGGFDDEETPRNSPKPKFKIKLKLDQTNKDKANEKEEIPDDVFPKYEELQAGPDEPPPQTDPAAPQPTEPQTTGSDTETTEESSTESNETSTEPVPSDPCEVADNFLKKDLQNKTILPVPFTRTGVAIGTKLLTFALVVLVLRQAT</sequence>
<feature type="compositionally biased region" description="Basic and acidic residues" evidence="1">
    <location>
        <begin position="946"/>
        <end position="955"/>
    </location>
</feature>
<feature type="region of interest" description="Disordered" evidence="1">
    <location>
        <begin position="1535"/>
        <end position="1642"/>
    </location>
</feature>
<gene>
    <name evidence="3" type="ORF">JYU34_005399</name>
</gene>
<feature type="compositionally biased region" description="Basic and acidic residues" evidence="1">
    <location>
        <begin position="1535"/>
        <end position="1558"/>
    </location>
</feature>
<accession>A0ABQ7QWK2</accession>
<organism evidence="3 4">
    <name type="scientific">Plutella xylostella</name>
    <name type="common">Diamondback moth</name>
    <name type="synonym">Plutella maculipennis</name>
    <dbReference type="NCBI Taxonomy" id="51655"/>
    <lineage>
        <taxon>Eukaryota</taxon>
        <taxon>Metazoa</taxon>
        <taxon>Ecdysozoa</taxon>
        <taxon>Arthropoda</taxon>
        <taxon>Hexapoda</taxon>
        <taxon>Insecta</taxon>
        <taxon>Pterygota</taxon>
        <taxon>Neoptera</taxon>
        <taxon>Endopterygota</taxon>
        <taxon>Lepidoptera</taxon>
        <taxon>Glossata</taxon>
        <taxon>Ditrysia</taxon>
        <taxon>Yponomeutoidea</taxon>
        <taxon>Plutellidae</taxon>
        <taxon>Plutella</taxon>
    </lineage>
</organism>
<reference evidence="3 4" key="1">
    <citation type="submission" date="2021-06" db="EMBL/GenBank/DDBJ databases">
        <title>A haploid diamondback moth (Plutella xylostella L.) genome assembly resolves 31 chromosomes and identifies a diamide resistance mutation.</title>
        <authorList>
            <person name="Ward C.M."/>
            <person name="Perry K.D."/>
            <person name="Baker G."/>
            <person name="Powis K."/>
            <person name="Heckel D.G."/>
            <person name="Baxter S.W."/>
        </authorList>
    </citation>
    <scope>NUCLEOTIDE SEQUENCE [LARGE SCALE GENOMIC DNA]</scope>
    <source>
        <strain evidence="3 4">LV</strain>
        <tissue evidence="3">Single pupa</tissue>
    </source>
</reference>
<feature type="region of interest" description="Disordered" evidence="1">
    <location>
        <begin position="1785"/>
        <end position="1900"/>
    </location>
</feature>
<feature type="compositionally biased region" description="Polar residues" evidence="1">
    <location>
        <begin position="1363"/>
        <end position="1372"/>
    </location>
</feature>
<feature type="region of interest" description="Disordered" evidence="1">
    <location>
        <begin position="74"/>
        <end position="100"/>
    </location>
</feature>
<comment type="caution">
    <text evidence="3">The sequence shown here is derived from an EMBL/GenBank/DDBJ whole genome shotgun (WGS) entry which is preliminary data.</text>
</comment>
<feature type="compositionally biased region" description="Basic residues" evidence="1">
    <location>
        <begin position="661"/>
        <end position="672"/>
    </location>
</feature>
<feature type="compositionally biased region" description="Basic and acidic residues" evidence="1">
    <location>
        <begin position="1816"/>
        <end position="1842"/>
    </location>
</feature>
<feature type="compositionally biased region" description="Pro residues" evidence="1">
    <location>
        <begin position="1848"/>
        <end position="1862"/>
    </location>
</feature>
<feature type="compositionally biased region" description="Basic and acidic residues" evidence="1">
    <location>
        <begin position="1565"/>
        <end position="1577"/>
    </location>
</feature>
<dbReference type="Proteomes" id="UP000823941">
    <property type="component" value="Chromosome 7"/>
</dbReference>